<accession>A0A417YNW7</accession>
<dbReference type="EMBL" id="QWEH01000001">
    <property type="protein sequence ID" value="RHW35514.1"/>
    <property type="molecule type" value="Genomic_DNA"/>
</dbReference>
<dbReference type="InterPro" id="IPR029261">
    <property type="entry name" value="Transposase_Znf"/>
</dbReference>
<comment type="caution">
    <text evidence="2">The sequence shown here is derived from an EMBL/GenBank/DDBJ whole genome shotgun (WGS) entry which is preliminary data.</text>
</comment>
<dbReference type="OrthoDB" id="6197054at2"/>
<feature type="domain" description="Transposase IS204/IS1001/IS1096/IS1165 zinc-finger" evidence="1">
    <location>
        <begin position="57"/>
        <end position="99"/>
    </location>
</feature>
<proteinExistence type="predicted"/>
<evidence type="ECO:0000313" key="3">
    <source>
        <dbReference type="Proteomes" id="UP000285456"/>
    </source>
</evidence>
<protein>
    <recommendedName>
        <fullName evidence="1">Transposase IS204/IS1001/IS1096/IS1165 zinc-finger domain-containing protein</fullName>
    </recommendedName>
</protein>
<evidence type="ECO:0000259" key="1">
    <source>
        <dbReference type="Pfam" id="PF14690"/>
    </source>
</evidence>
<dbReference type="Proteomes" id="UP000285456">
    <property type="component" value="Unassembled WGS sequence"/>
</dbReference>
<gene>
    <name evidence="2" type="ORF">D1B32_02505</name>
</gene>
<reference evidence="2 3" key="1">
    <citation type="journal article" date="2007" name="Int. J. Syst. Evol. Microbiol.">
        <title>Oceanobacillus profundus sp. nov., isolated from a deep-sea sediment core.</title>
        <authorList>
            <person name="Kim Y.G."/>
            <person name="Choi D.H."/>
            <person name="Hyun S."/>
            <person name="Cho B.C."/>
        </authorList>
    </citation>
    <scope>NUCLEOTIDE SEQUENCE [LARGE SCALE GENOMIC DNA]</scope>
    <source>
        <strain evidence="2 3">DSM 18246</strain>
    </source>
</reference>
<name>A0A417YNW7_9BACI</name>
<organism evidence="2 3">
    <name type="scientific">Oceanobacillus profundus</name>
    <dbReference type="NCBI Taxonomy" id="372463"/>
    <lineage>
        <taxon>Bacteria</taxon>
        <taxon>Bacillati</taxon>
        <taxon>Bacillota</taxon>
        <taxon>Bacilli</taxon>
        <taxon>Bacillales</taxon>
        <taxon>Bacillaceae</taxon>
        <taxon>Oceanobacillus</taxon>
    </lineage>
</organism>
<evidence type="ECO:0000313" key="2">
    <source>
        <dbReference type="EMBL" id="RHW35514.1"/>
    </source>
</evidence>
<sequence length="129" mass="15604">MNIPRILLLLYVNFQEKYNVFRSALEIPEPWYVFHHESDKEEKPLHIYIEYRKGAEFSCSNCGSPGCKVHDIQDQDRTWRHLDFWQYLTTLHARMPRVKLVNDALDKVRCQEQATQPELKHSRYIWLKN</sequence>
<dbReference type="AlphaFoldDB" id="A0A417YNW7"/>
<keyword evidence="3" id="KW-1185">Reference proteome</keyword>
<dbReference type="Pfam" id="PF14690">
    <property type="entry name" value="Zn_ribbon_ISL3"/>
    <property type="match status" value="1"/>
</dbReference>